<proteinExistence type="predicted"/>
<dbReference type="InterPro" id="IPR007016">
    <property type="entry name" value="O-antigen_ligase-rel_domated"/>
</dbReference>
<feature type="transmembrane region" description="Helical" evidence="6">
    <location>
        <begin position="253"/>
        <end position="274"/>
    </location>
</feature>
<keyword evidence="3 6" id="KW-1133">Transmembrane helix</keyword>
<comment type="subcellular location">
    <subcellularLocation>
        <location evidence="1">Membrane</location>
        <topology evidence="1">Multi-pass membrane protein</topology>
    </subcellularLocation>
</comment>
<feature type="region of interest" description="Disordered" evidence="5">
    <location>
        <begin position="438"/>
        <end position="461"/>
    </location>
</feature>
<evidence type="ECO:0000256" key="6">
    <source>
        <dbReference type="SAM" id="Phobius"/>
    </source>
</evidence>
<dbReference type="AlphaFoldDB" id="A0A1C0ZSH9"/>
<sequence>MIHNPNSHAQINILRIGLIGVIVLIMISPIINNLTSPRVFNLDQFMVVTMEKDRTALLLRSAITAIILFVSFLFVWPGIQQKFYKPELQLWFSSMIFSCGPILSSFLGSKVSLSPQWFVLPLSFTALLLMKGKDLMWFIKLVRMIALIYLYGSLIFAIADPSFAIEENYKLGFIYSFRLHGIANLANHLAPMAIVFWVTNRMMEKKNVYVNSLHWLVSLTVLILTQSKTTWVTFLIIFIFVLIVSRTSAVRHIYLLIAGIFVLCIYLFMINSAASNYLDLQSQDVQLLTSLTGRNFVWSYTIDIWRHNPIFGYGLDLWKDEETRLPFLSMYNWAPGQAHNQFFQTLGESGIVGVVGLIYYVIILIKFGWRYSQESKFITIMMVLLLLIRGITESTLESNIFKENFLYHFITFTLLLIYVKKEKEKMLGNIEPSRLSLSHVGSKRDNRIPGIPQIKPQNMNV</sequence>
<evidence type="ECO:0000313" key="8">
    <source>
        <dbReference type="EMBL" id="OCT11017.1"/>
    </source>
</evidence>
<evidence type="ECO:0000256" key="1">
    <source>
        <dbReference type="ARBA" id="ARBA00004141"/>
    </source>
</evidence>
<dbReference type="OrthoDB" id="1762823at2"/>
<dbReference type="STRING" id="512399.A8709_04755"/>
<keyword evidence="4 6" id="KW-0472">Membrane</keyword>
<feature type="domain" description="O-antigen ligase-related" evidence="7">
    <location>
        <begin position="216"/>
        <end position="357"/>
    </location>
</feature>
<evidence type="ECO:0000256" key="3">
    <source>
        <dbReference type="ARBA" id="ARBA00022989"/>
    </source>
</evidence>
<reference evidence="9" key="1">
    <citation type="submission" date="2016-05" db="EMBL/GenBank/DDBJ databases">
        <title>Paenibacillus oryzae. sp. nov., isolated from the rice root.</title>
        <authorList>
            <person name="Zhang J."/>
            <person name="Zhang X."/>
        </authorList>
    </citation>
    <scope>NUCLEOTIDE SEQUENCE [LARGE SCALE GENOMIC DNA]</scope>
    <source>
        <strain evidence="9">KCTC13222</strain>
    </source>
</reference>
<feature type="transmembrane region" description="Helical" evidence="6">
    <location>
        <begin position="376"/>
        <end position="392"/>
    </location>
</feature>
<organism evidence="8 9">
    <name type="scientific">Paenibacillus pectinilyticus</name>
    <dbReference type="NCBI Taxonomy" id="512399"/>
    <lineage>
        <taxon>Bacteria</taxon>
        <taxon>Bacillati</taxon>
        <taxon>Bacillota</taxon>
        <taxon>Bacilli</taxon>
        <taxon>Bacillales</taxon>
        <taxon>Paenibacillaceae</taxon>
        <taxon>Paenibacillus</taxon>
    </lineage>
</organism>
<evidence type="ECO:0000256" key="4">
    <source>
        <dbReference type="ARBA" id="ARBA00023136"/>
    </source>
</evidence>
<dbReference type="Proteomes" id="UP000093309">
    <property type="component" value="Unassembled WGS sequence"/>
</dbReference>
<comment type="caution">
    <text evidence="8">The sequence shown here is derived from an EMBL/GenBank/DDBJ whole genome shotgun (WGS) entry which is preliminary data.</text>
</comment>
<feature type="transmembrane region" description="Helical" evidence="6">
    <location>
        <begin position="57"/>
        <end position="76"/>
    </location>
</feature>
<dbReference type="Pfam" id="PF04932">
    <property type="entry name" value="Wzy_C"/>
    <property type="match status" value="1"/>
</dbReference>
<name>A0A1C0ZSH9_9BACL</name>
<dbReference type="InterPro" id="IPR051533">
    <property type="entry name" value="WaaL-like"/>
</dbReference>
<evidence type="ECO:0000256" key="2">
    <source>
        <dbReference type="ARBA" id="ARBA00022692"/>
    </source>
</evidence>
<keyword evidence="9" id="KW-1185">Reference proteome</keyword>
<dbReference type="EMBL" id="LYPC01000028">
    <property type="protein sequence ID" value="OCT11017.1"/>
    <property type="molecule type" value="Genomic_DNA"/>
</dbReference>
<dbReference type="GO" id="GO:0016020">
    <property type="term" value="C:membrane"/>
    <property type="evidence" value="ECO:0007669"/>
    <property type="project" value="UniProtKB-SubCell"/>
</dbReference>
<dbReference type="PANTHER" id="PTHR37422:SF17">
    <property type="entry name" value="O-ANTIGEN LIGASE"/>
    <property type="match status" value="1"/>
</dbReference>
<feature type="transmembrane region" description="Helical" evidence="6">
    <location>
        <begin position="88"/>
        <end position="107"/>
    </location>
</feature>
<feature type="transmembrane region" description="Helical" evidence="6">
    <location>
        <begin position="350"/>
        <end position="369"/>
    </location>
</feature>
<feature type="transmembrane region" description="Helical" evidence="6">
    <location>
        <begin position="179"/>
        <end position="199"/>
    </location>
</feature>
<protein>
    <recommendedName>
        <fullName evidence="7">O-antigen ligase-related domain-containing protein</fullName>
    </recommendedName>
</protein>
<feature type="transmembrane region" description="Helical" evidence="6">
    <location>
        <begin position="404"/>
        <end position="419"/>
    </location>
</feature>
<evidence type="ECO:0000259" key="7">
    <source>
        <dbReference type="Pfam" id="PF04932"/>
    </source>
</evidence>
<evidence type="ECO:0000256" key="5">
    <source>
        <dbReference type="SAM" id="MobiDB-lite"/>
    </source>
</evidence>
<feature type="transmembrane region" description="Helical" evidence="6">
    <location>
        <begin position="12"/>
        <end position="31"/>
    </location>
</feature>
<feature type="transmembrane region" description="Helical" evidence="6">
    <location>
        <begin position="113"/>
        <end position="129"/>
    </location>
</feature>
<accession>A0A1C0ZSH9</accession>
<dbReference type="PANTHER" id="PTHR37422">
    <property type="entry name" value="TEICHURONIC ACID BIOSYNTHESIS PROTEIN TUAE"/>
    <property type="match status" value="1"/>
</dbReference>
<evidence type="ECO:0000313" key="9">
    <source>
        <dbReference type="Proteomes" id="UP000093309"/>
    </source>
</evidence>
<feature type="transmembrane region" description="Helical" evidence="6">
    <location>
        <begin position="141"/>
        <end position="159"/>
    </location>
</feature>
<keyword evidence="2 6" id="KW-0812">Transmembrane</keyword>
<gene>
    <name evidence="8" type="ORF">A8709_04755</name>
</gene>
<feature type="transmembrane region" description="Helical" evidence="6">
    <location>
        <begin position="230"/>
        <end position="246"/>
    </location>
</feature>
<feature type="transmembrane region" description="Helical" evidence="6">
    <location>
        <begin position="208"/>
        <end position="224"/>
    </location>
</feature>